<evidence type="ECO:0000256" key="1">
    <source>
        <dbReference type="ARBA" id="ARBA00022729"/>
    </source>
</evidence>
<keyword evidence="4 6" id="KW-0998">Cell outer membrane</keyword>
<feature type="domain" description="Outer membrane lipoprotein BamD-like" evidence="8">
    <location>
        <begin position="30"/>
        <end position="234"/>
    </location>
</feature>
<organism evidence="9 10">
    <name type="scientific">Aliidiomarina haloalkalitolerans</name>
    <dbReference type="NCBI Taxonomy" id="859059"/>
    <lineage>
        <taxon>Bacteria</taxon>
        <taxon>Pseudomonadati</taxon>
        <taxon>Pseudomonadota</taxon>
        <taxon>Gammaproteobacteria</taxon>
        <taxon>Alteromonadales</taxon>
        <taxon>Idiomarinaceae</taxon>
        <taxon>Aliidiomarina</taxon>
    </lineage>
</organism>
<accession>A0A432VUA1</accession>
<dbReference type="HAMAP" id="MF_00922">
    <property type="entry name" value="OM_assembly_BamD"/>
    <property type="match status" value="1"/>
</dbReference>
<comment type="function">
    <text evidence="6">Part of the outer membrane protein assembly complex, which is involved in assembly and insertion of beta-barrel proteins into the outer membrane.</text>
</comment>
<dbReference type="Gene3D" id="1.25.40.10">
    <property type="entry name" value="Tetratricopeptide repeat domain"/>
    <property type="match status" value="1"/>
</dbReference>
<evidence type="ECO:0000256" key="5">
    <source>
        <dbReference type="ARBA" id="ARBA00023288"/>
    </source>
</evidence>
<dbReference type="PROSITE" id="PS51257">
    <property type="entry name" value="PROKAR_LIPOPROTEIN"/>
    <property type="match status" value="1"/>
</dbReference>
<dbReference type="GO" id="GO:0043165">
    <property type="term" value="P:Gram-negative-bacterium-type cell outer membrane assembly"/>
    <property type="evidence" value="ECO:0007669"/>
    <property type="project" value="UniProtKB-UniRule"/>
</dbReference>
<feature type="chain" id="PRO_5019592348" description="Outer membrane protein assembly factor BamD" evidence="7">
    <location>
        <begin position="21"/>
        <end position="241"/>
    </location>
</feature>
<evidence type="ECO:0000256" key="6">
    <source>
        <dbReference type="HAMAP-Rule" id="MF_00922"/>
    </source>
</evidence>
<dbReference type="CDD" id="cd15830">
    <property type="entry name" value="BamD"/>
    <property type="match status" value="1"/>
</dbReference>
<dbReference type="PANTHER" id="PTHR37423">
    <property type="entry name" value="SOLUBLE LYTIC MUREIN TRANSGLYCOSYLASE-RELATED"/>
    <property type="match status" value="1"/>
</dbReference>
<dbReference type="InterPro" id="IPR039565">
    <property type="entry name" value="BamD-like"/>
</dbReference>
<comment type="subunit">
    <text evidence="6">Part of the Bam complex.</text>
</comment>
<evidence type="ECO:0000259" key="8">
    <source>
        <dbReference type="Pfam" id="PF13525"/>
    </source>
</evidence>
<keyword evidence="1 6" id="KW-0732">Signal</keyword>
<dbReference type="Proteomes" id="UP000288212">
    <property type="component" value="Unassembled WGS sequence"/>
</dbReference>
<dbReference type="InterPro" id="IPR011990">
    <property type="entry name" value="TPR-like_helical_dom_sf"/>
</dbReference>
<evidence type="ECO:0000313" key="10">
    <source>
        <dbReference type="Proteomes" id="UP000288212"/>
    </source>
</evidence>
<dbReference type="OrthoDB" id="9779191at2"/>
<comment type="caution">
    <text evidence="9">The sequence shown here is derived from an EMBL/GenBank/DDBJ whole genome shotgun (WGS) entry which is preliminary data.</text>
</comment>
<sequence length="241" mass="27210">MRVVLTLAVLSMLLLSGCSSKPDDVAQRSQVDEMYQLAQGMIRSGRFSDAANVLRSINTRYPFGPYAQQVQLDLIYVEYKTGNQDRALTVIDRFLSLNPNHADNDYVRYMRGLVHLQAEGSFFQDVFGIDRSDRNPVFAERAFDDFAELIQRHPDSPYAADARARMLGIHARLAKHELAAAEYYLRRGAYMAAANRGIYIIDNFPNVSEVERALEIMISSYEALGLTQQASDARRVLAANF</sequence>
<dbReference type="NCBIfam" id="TIGR03302">
    <property type="entry name" value="OM_YfiO"/>
    <property type="match status" value="1"/>
</dbReference>
<comment type="similarity">
    <text evidence="6">Belongs to the BamD family.</text>
</comment>
<dbReference type="Pfam" id="PF13525">
    <property type="entry name" value="YfiO"/>
    <property type="match status" value="1"/>
</dbReference>
<dbReference type="RefSeq" id="WP_126792817.1">
    <property type="nucleotide sequence ID" value="NZ_PIPI01000004.1"/>
</dbReference>
<dbReference type="SUPFAM" id="SSF48452">
    <property type="entry name" value="TPR-like"/>
    <property type="match status" value="1"/>
</dbReference>
<proteinExistence type="inferred from homology"/>
<dbReference type="EMBL" id="PIPI01000004">
    <property type="protein sequence ID" value="RUO19916.1"/>
    <property type="molecule type" value="Genomic_DNA"/>
</dbReference>
<comment type="subcellular location">
    <subcellularLocation>
        <location evidence="6">Cell outer membrane</location>
        <topology evidence="6">Lipid-anchor</topology>
    </subcellularLocation>
</comment>
<protein>
    <recommendedName>
        <fullName evidence="6">Outer membrane protein assembly factor BamD</fullName>
    </recommendedName>
</protein>
<keyword evidence="3 6" id="KW-0564">Palmitate</keyword>
<dbReference type="AlphaFoldDB" id="A0A432VUA1"/>
<evidence type="ECO:0000256" key="2">
    <source>
        <dbReference type="ARBA" id="ARBA00023136"/>
    </source>
</evidence>
<evidence type="ECO:0000313" key="9">
    <source>
        <dbReference type="EMBL" id="RUO19916.1"/>
    </source>
</evidence>
<evidence type="ECO:0000256" key="7">
    <source>
        <dbReference type="SAM" id="SignalP"/>
    </source>
</evidence>
<feature type="signal peptide" evidence="7">
    <location>
        <begin position="1"/>
        <end position="20"/>
    </location>
</feature>
<reference evidence="9 10" key="1">
    <citation type="journal article" date="2011" name="Front. Microbiol.">
        <title>Genomic signatures of strain selection and enhancement in Bacillus atrophaeus var. globigii, a historical biowarfare simulant.</title>
        <authorList>
            <person name="Gibbons H.S."/>
            <person name="Broomall S.M."/>
            <person name="McNew L.A."/>
            <person name="Daligault H."/>
            <person name="Chapman C."/>
            <person name="Bruce D."/>
            <person name="Karavis M."/>
            <person name="Krepps M."/>
            <person name="McGregor P.A."/>
            <person name="Hong C."/>
            <person name="Park K.H."/>
            <person name="Akmal A."/>
            <person name="Feldman A."/>
            <person name="Lin J.S."/>
            <person name="Chang W.E."/>
            <person name="Higgs B.W."/>
            <person name="Demirev P."/>
            <person name="Lindquist J."/>
            <person name="Liem A."/>
            <person name="Fochler E."/>
            <person name="Read T.D."/>
            <person name="Tapia R."/>
            <person name="Johnson S."/>
            <person name="Bishop-Lilly K.A."/>
            <person name="Detter C."/>
            <person name="Han C."/>
            <person name="Sozhamannan S."/>
            <person name="Rosenzweig C.N."/>
            <person name="Skowronski E.W."/>
        </authorList>
    </citation>
    <scope>NUCLEOTIDE SEQUENCE [LARGE SCALE GENOMIC DNA]</scope>
    <source>
        <strain evidence="9 10">AK5</strain>
    </source>
</reference>
<gene>
    <name evidence="6" type="primary">bamD</name>
    <name evidence="9" type="ORF">CWE06_07755</name>
</gene>
<evidence type="ECO:0000256" key="4">
    <source>
        <dbReference type="ARBA" id="ARBA00023237"/>
    </source>
</evidence>
<keyword evidence="10" id="KW-1185">Reference proteome</keyword>
<keyword evidence="2 6" id="KW-0472">Membrane</keyword>
<name>A0A432VUA1_9GAMM</name>
<dbReference type="GO" id="GO:1990063">
    <property type="term" value="C:Bam protein complex"/>
    <property type="evidence" value="ECO:0007669"/>
    <property type="project" value="TreeGrafter"/>
</dbReference>
<dbReference type="PANTHER" id="PTHR37423:SF1">
    <property type="entry name" value="OUTER MEMBRANE PROTEIN ASSEMBLY FACTOR BAMD"/>
    <property type="match status" value="1"/>
</dbReference>
<dbReference type="GO" id="GO:0051205">
    <property type="term" value="P:protein insertion into membrane"/>
    <property type="evidence" value="ECO:0007669"/>
    <property type="project" value="UniProtKB-UniRule"/>
</dbReference>
<dbReference type="InterPro" id="IPR017689">
    <property type="entry name" value="BamD"/>
</dbReference>
<keyword evidence="5 6" id="KW-0449">Lipoprotein</keyword>
<evidence type="ECO:0000256" key="3">
    <source>
        <dbReference type="ARBA" id="ARBA00023139"/>
    </source>
</evidence>